<evidence type="ECO:0000313" key="2">
    <source>
        <dbReference type="Proteomes" id="UP000242474"/>
    </source>
</evidence>
<dbReference type="OrthoDB" id="2507562at2759"/>
<gene>
    <name evidence="1" type="ORF">COEREDRAFT_81641</name>
</gene>
<dbReference type="Proteomes" id="UP000242474">
    <property type="component" value="Unassembled WGS sequence"/>
</dbReference>
<dbReference type="EMBL" id="KZ303503">
    <property type="protein sequence ID" value="PIA15938.1"/>
    <property type="molecule type" value="Genomic_DNA"/>
</dbReference>
<evidence type="ECO:0000313" key="1">
    <source>
        <dbReference type="EMBL" id="PIA15938.1"/>
    </source>
</evidence>
<keyword evidence="2" id="KW-1185">Reference proteome</keyword>
<proteinExistence type="predicted"/>
<evidence type="ECO:0008006" key="3">
    <source>
        <dbReference type="Google" id="ProtNLM"/>
    </source>
</evidence>
<dbReference type="AlphaFoldDB" id="A0A2G5BAA3"/>
<reference evidence="1 2" key="1">
    <citation type="journal article" date="2015" name="Genome Biol. Evol.">
        <title>Phylogenomic analyses indicate that early fungi evolved digesting cell walls of algal ancestors of land plants.</title>
        <authorList>
            <person name="Chang Y."/>
            <person name="Wang S."/>
            <person name="Sekimoto S."/>
            <person name="Aerts A.L."/>
            <person name="Choi C."/>
            <person name="Clum A."/>
            <person name="LaButti K.M."/>
            <person name="Lindquist E.A."/>
            <person name="Yee Ngan C."/>
            <person name="Ohm R.A."/>
            <person name="Salamov A.A."/>
            <person name="Grigoriev I.V."/>
            <person name="Spatafora J.W."/>
            <person name="Berbee M.L."/>
        </authorList>
    </citation>
    <scope>NUCLEOTIDE SEQUENCE [LARGE SCALE GENOMIC DNA]</scope>
    <source>
        <strain evidence="1 2">NRRL 1564</strain>
    </source>
</reference>
<protein>
    <recommendedName>
        <fullName evidence="3">HTH CENPB-type domain-containing protein</fullName>
    </recommendedName>
</protein>
<organism evidence="1 2">
    <name type="scientific">Coemansia reversa (strain ATCC 12441 / NRRL 1564)</name>
    <dbReference type="NCBI Taxonomy" id="763665"/>
    <lineage>
        <taxon>Eukaryota</taxon>
        <taxon>Fungi</taxon>
        <taxon>Fungi incertae sedis</taxon>
        <taxon>Zoopagomycota</taxon>
        <taxon>Kickxellomycotina</taxon>
        <taxon>Kickxellomycetes</taxon>
        <taxon>Kickxellales</taxon>
        <taxon>Kickxellaceae</taxon>
        <taxon>Coemansia</taxon>
    </lineage>
</organism>
<accession>A0A2G5BAA3</accession>
<sequence length="163" mass="18620">MSQSGRFVIHKKKTAKVNRTVADKVAILDWHHANGGVQMHTIKHFRLLGQSLSQSTLAGWIKNEYSIRSTVACNGNLARRARTVKKTEDIPVIENDRINPKEEEEPPVLAIDVIKAMDLVERYTKHKGANDYREFERAWTKISMEICADAQQQSAKTKITQFF</sequence>
<name>A0A2G5BAA3_COERN</name>